<evidence type="ECO:0000256" key="1">
    <source>
        <dbReference type="SAM" id="MobiDB-lite"/>
    </source>
</evidence>
<feature type="compositionally biased region" description="Basic and acidic residues" evidence="1">
    <location>
        <begin position="79"/>
        <end position="90"/>
    </location>
</feature>
<sequence>MTAYDRDRFCPDAGRSCAHRATLIGADRHQIEIDKHAATDVERLTGRRNLPAVTSGSTITVEPSSEHLETALAGAGSRSSDRDVARCPEW</sequence>
<accession>A0A6J4UE16</accession>
<proteinExistence type="predicted"/>
<feature type="region of interest" description="Disordered" evidence="1">
    <location>
        <begin position="54"/>
        <end position="90"/>
    </location>
</feature>
<feature type="compositionally biased region" description="Polar residues" evidence="1">
    <location>
        <begin position="54"/>
        <end position="63"/>
    </location>
</feature>
<dbReference type="AlphaFoldDB" id="A0A6J4UE16"/>
<evidence type="ECO:0000313" key="2">
    <source>
        <dbReference type="EMBL" id="CAA9548032.1"/>
    </source>
</evidence>
<dbReference type="EMBL" id="CADCWJ010000156">
    <property type="protein sequence ID" value="CAA9548032.1"/>
    <property type="molecule type" value="Genomic_DNA"/>
</dbReference>
<organism evidence="2">
    <name type="scientific">uncultured Thermomicrobiales bacterium</name>
    <dbReference type="NCBI Taxonomy" id="1645740"/>
    <lineage>
        <taxon>Bacteria</taxon>
        <taxon>Pseudomonadati</taxon>
        <taxon>Thermomicrobiota</taxon>
        <taxon>Thermomicrobia</taxon>
        <taxon>Thermomicrobiales</taxon>
        <taxon>environmental samples</taxon>
    </lineage>
</organism>
<reference evidence="2" key="1">
    <citation type="submission" date="2020-02" db="EMBL/GenBank/DDBJ databases">
        <authorList>
            <person name="Meier V. D."/>
        </authorList>
    </citation>
    <scope>NUCLEOTIDE SEQUENCE</scope>
    <source>
        <strain evidence="2">AVDCRST_MAG87</strain>
    </source>
</reference>
<name>A0A6J4UE16_9BACT</name>
<protein>
    <submittedName>
        <fullName evidence="2">Uncharacterized protein</fullName>
    </submittedName>
</protein>
<gene>
    <name evidence="2" type="ORF">AVDCRST_MAG87-635</name>
</gene>